<evidence type="ECO:0000313" key="1">
    <source>
        <dbReference type="EMBL" id="KAK4101345.1"/>
    </source>
</evidence>
<accession>A0AAN6Q420</accession>
<proteinExistence type="predicted"/>
<organism evidence="1 2">
    <name type="scientific">Parathielavia hyrcaniae</name>
    <dbReference type="NCBI Taxonomy" id="113614"/>
    <lineage>
        <taxon>Eukaryota</taxon>
        <taxon>Fungi</taxon>
        <taxon>Dikarya</taxon>
        <taxon>Ascomycota</taxon>
        <taxon>Pezizomycotina</taxon>
        <taxon>Sordariomycetes</taxon>
        <taxon>Sordariomycetidae</taxon>
        <taxon>Sordariales</taxon>
        <taxon>Chaetomiaceae</taxon>
        <taxon>Parathielavia</taxon>
    </lineage>
</organism>
<keyword evidence="2" id="KW-1185">Reference proteome</keyword>
<protein>
    <submittedName>
        <fullName evidence="1">Uncharacterized protein</fullName>
    </submittedName>
</protein>
<sequence length="75" mass="7914">MRLSGVWVVPCCREVLARVPCASVGCECKKKDAGVPPVKHPWAMRVGPTGGWGRARRGAPGGDGTWGWLVSVVDG</sequence>
<dbReference type="AlphaFoldDB" id="A0AAN6Q420"/>
<name>A0AAN6Q420_9PEZI</name>
<dbReference type="Proteomes" id="UP001305647">
    <property type="component" value="Unassembled WGS sequence"/>
</dbReference>
<reference evidence="1" key="1">
    <citation type="journal article" date="2023" name="Mol. Phylogenet. Evol.">
        <title>Genome-scale phylogeny and comparative genomics of the fungal order Sordariales.</title>
        <authorList>
            <person name="Hensen N."/>
            <person name="Bonometti L."/>
            <person name="Westerberg I."/>
            <person name="Brannstrom I.O."/>
            <person name="Guillou S."/>
            <person name="Cros-Aarteil S."/>
            <person name="Calhoun S."/>
            <person name="Haridas S."/>
            <person name="Kuo A."/>
            <person name="Mondo S."/>
            <person name="Pangilinan J."/>
            <person name="Riley R."/>
            <person name="LaButti K."/>
            <person name="Andreopoulos B."/>
            <person name="Lipzen A."/>
            <person name="Chen C."/>
            <person name="Yan M."/>
            <person name="Daum C."/>
            <person name="Ng V."/>
            <person name="Clum A."/>
            <person name="Steindorff A."/>
            <person name="Ohm R.A."/>
            <person name="Martin F."/>
            <person name="Silar P."/>
            <person name="Natvig D.O."/>
            <person name="Lalanne C."/>
            <person name="Gautier V."/>
            <person name="Ament-Velasquez S.L."/>
            <person name="Kruys A."/>
            <person name="Hutchinson M.I."/>
            <person name="Powell A.J."/>
            <person name="Barry K."/>
            <person name="Miller A.N."/>
            <person name="Grigoriev I.V."/>
            <person name="Debuchy R."/>
            <person name="Gladieux P."/>
            <person name="Hiltunen Thoren M."/>
            <person name="Johannesson H."/>
        </authorList>
    </citation>
    <scope>NUCLEOTIDE SEQUENCE</scope>
    <source>
        <strain evidence="1">CBS 757.83</strain>
    </source>
</reference>
<evidence type="ECO:0000313" key="2">
    <source>
        <dbReference type="Proteomes" id="UP001305647"/>
    </source>
</evidence>
<gene>
    <name evidence="1" type="ORF">N658DRAFT_496224</name>
</gene>
<reference evidence="1" key="2">
    <citation type="submission" date="2023-05" db="EMBL/GenBank/DDBJ databases">
        <authorList>
            <consortium name="Lawrence Berkeley National Laboratory"/>
            <person name="Steindorff A."/>
            <person name="Hensen N."/>
            <person name="Bonometti L."/>
            <person name="Westerberg I."/>
            <person name="Brannstrom I.O."/>
            <person name="Guillou S."/>
            <person name="Cros-Aarteil S."/>
            <person name="Calhoun S."/>
            <person name="Haridas S."/>
            <person name="Kuo A."/>
            <person name="Mondo S."/>
            <person name="Pangilinan J."/>
            <person name="Riley R."/>
            <person name="Labutti K."/>
            <person name="Andreopoulos B."/>
            <person name="Lipzen A."/>
            <person name="Chen C."/>
            <person name="Yanf M."/>
            <person name="Daum C."/>
            <person name="Ng V."/>
            <person name="Clum A."/>
            <person name="Ohm R."/>
            <person name="Martin F."/>
            <person name="Silar P."/>
            <person name="Natvig D."/>
            <person name="Lalanne C."/>
            <person name="Gautier V."/>
            <person name="Ament-Velasquez S.L."/>
            <person name="Kruys A."/>
            <person name="Hutchinson M.I."/>
            <person name="Powell A.J."/>
            <person name="Barry K."/>
            <person name="Miller A.N."/>
            <person name="Grigoriev I.V."/>
            <person name="Debuchy R."/>
            <person name="Gladieux P."/>
            <person name="Thoren M.H."/>
            <person name="Johannesson H."/>
        </authorList>
    </citation>
    <scope>NUCLEOTIDE SEQUENCE</scope>
    <source>
        <strain evidence="1">CBS 757.83</strain>
    </source>
</reference>
<dbReference type="EMBL" id="MU863635">
    <property type="protein sequence ID" value="KAK4101345.1"/>
    <property type="molecule type" value="Genomic_DNA"/>
</dbReference>
<comment type="caution">
    <text evidence="1">The sequence shown here is derived from an EMBL/GenBank/DDBJ whole genome shotgun (WGS) entry which is preliminary data.</text>
</comment>